<dbReference type="RefSeq" id="WP_190929595.1">
    <property type="nucleotide sequence ID" value="NZ_JACXJA010000024.1"/>
</dbReference>
<dbReference type="InterPro" id="IPR015947">
    <property type="entry name" value="PUA-like_sf"/>
</dbReference>
<accession>A0A927CC09</accession>
<keyword evidence="6 12" id="KW-0698">rRNA processing</keyword>
<dbReference type="Gene3D" id="2.40.240.20">
    <property type="entry name" value="Hypothetical PUA domain-like, domain 1"/>
    <property type="match status" value="1"/>
</dbReference>
<gene>
    <name evidence="15" type="ORF">IDH45_18410</name>
</gene>
<evidence type="ECO:0000256" key="6">
    <source>
        <dbReference type="ARBA" id="ARBA00022552"/>
    </source>
</evidence>
<dbReference type="GO" id="GO:0070475">
    <property type="term" value="P:rRNA base methylation"/>
    <property type="evidence" value="ECO:0007669"/>
    <property type="project" value="TreeGrafter"/>
</dbReference>
<keyword evidence="8 12" id="KW-0808">Transferase</keyword>
<evidence type="ECO:0000313" key="16">
    <source>
        <dbReference type="Proteomes" id="UP000639396"/>
    </source>
</evidence>
<dbReference type="PIRSF" id="PIRSF015601">
    <property type="entry name" value="MTase_slr0722"/>
    <property type="match status" value="1"/>
</dbReference>
<protein>
    <recommendedName>
        <fullName evidence="4 12">Ribosomal RNA small subunit methyltransferase E</fullName>
        <ecNumber evidence="3 12">2.1.1.193</ecNumber>
    </recommendedName>
</protein>
<proteinExistence type="inferred from homology"/>
<dbReference type="AlphaFoldDB" id="A0A927CC09"/>
<dbReference type="GO" id="GO:0005737">
    <property type="term" value="C:cytoplasm"/>
    <property type="evidence" value="ECO:0007669"/>
    <property type="project" value="UniProtKB-SubCell"/>
</dbReference>
<comment type="catalytic activity">
    <reaction evidence="11 12">
        <text>uridine(1498) in 16S rRNA + S-adenosyl-L-methionine = N(3)-methyluridine(1498) in 16S rRNA + S-adenosyl-L-homocysteine + H(+)</text>
        <dbReference type="Rhea" id="RHEA:42920"/>
        <dbReference type="Rhea" id="RHEA-COMP:10283"/>
        <dbReference type="Rhea" id="RHEA-COMP:10284"/>
        <dbReference type="ChEBI" id="CHEBI:15378"/>
        <dbReference type="ChEBI" id="CHEBI:57856"/>
        <dbReference type="ChEBI" id="CHEBI:59789"/>
        <dbReference type="ChEBI" id="CHEBI:65315"/>
        <dbReference type="ChEBI" id="CHEBI:74502"/>
        <dbReference type="EC" id="2.1.1.193"/>
    </reaction>
</comment>
<evidence type="ECO:0000256" key="8">
    <source>
        <dbReference type="ARBA" id="ARBA00022679"/>
    </source>
</evidence>
<comment type="similarity">
    <text evidence="2 12">Belongs to the RNA methyltransferase RsmE family.</text>
</comment>
<dbReference type="Pfam" id="PF04452">
    <property type="entry name" value="Methyltrans_RNA"/>
    <property type="match status" value="1"/>
</dbReference>
<evidence type="ECO:0000256" key="7">
    <source>
        <dbReference type="ARBA" id="ARBA00022603"/>
    </source>
</evidence>
<sequence length="253" mass="27653">MQRYFIPPEQLTESEAVVTGDDAHHIANVMRARTGDTIIISNGDNREVLAKLGHISKDRVVAAVVEPLPMLAEPAIRVTIAQSLPKGDKLETVIQKGTEIGAVRFLPFVSERTVVQYDAKKESKRLERWHKIAKEAAEQAHRNRIPAVEPPCSWKQLLQSAREADKAFFCYEKEEGTMLKQAALQAIAERGGTAGMNVMLIVGPEGGFTEREAAEAEAAGCVCVKLGRRILRTETAGMVGLTCLLYEAGEMGG</sequence>
<evidence type="ECO:0000256" key="3">
    <source>
        <dbReference type="ARBA" id="ARBA00012328"/>
    </source>
</evidence>
<dbReference type="InterPro" id="IPR029026">
    <property type="entry name" value="tRNA_m1G_MTases_N"/>
</dbReference>
<comment type="function">
    <text evidence="10 12">Specifically methylates the N3 position of the uracil ring of uridine 1498 (m3U1498) in 16S rRNA. Acts on the fully assembled 30S ribosomal subunit.</text>
</comment>
<dbReference type="InterPro" id="IPR029028">
    <property type="entry name" value="Alpha/beta_knot_MTases"/>
</dbReference>
<keyword evidence="9 12" id="KW-0949">S-adenosyl-L-methionine</keyword>
<dbReference type="InterPro" id="IPR046887">
    <property type="entry name" value="RsmE_PUA-like"/>
</dbReference>
<name>A0A927CC09_9BACL</name>
<dbReference type="InterPro" id="IPR046886">
    <property type="entry name" value="RsmE_MTase_dom"/>
</dbReference>
<dbReference type="GO" id="GO:0070042">
    <property type="term" value="F:rRNA (uridine-N3-)-methyltransferase activity"/>
    <property type="evidence" value="ECO:0007669"/>
    <property type="project" value="TreeGrafter"/>
</dbReference>
<evidence type="ECO:0000256" key="5">
    <source>
        <dbReference type="ARBA" id="ARBA00022490"/>
    </source>
</evidence>
<keyword evidence="16" id="KW-1185">Reference proteome</keyword>
<comment type="caution">
    <text evidence="15">The sequence shown here is derived from an EMBL/GenBank/DDBJ whole genome shotgun (WGS) entry which is preliminary data.</text>
</comment>
<evidence type="ECO:0000313" key="15">
    <source>
        <dbReference type="EMBL" id="MBD2863967.1"/>
    </source>
</evidence>
<dbReference type="NCBIfam" id="TIGR00046">
    <property type="entry name" value="RsmE family RNA methyltransferase"/>
    <property type="match status" value="1"/>
</dbReference>
<evidence type="ECO:0000256" key="9">
    <source>
        <dbReference type="ARBA" id="ARBA00022691"/>
    </source>
</evidence>
<evidence type="ECO:0000259" key="14">
    <source>
        <dbReference type="Pfam" id="PF20260"/>
    </source>
</evidence>
<feature type="domain" description="Ribosomal RNA small subunit methyltransferase E methyltransferase" evidence="13">
    <location>
        <begin position="74"/>
        <end position="242"/>
    </location>
</feature>
<evidence type="ECO:0000256" key="2">
    <source>
        <dbReference type="ARBA" id="ARBA00005528"/>
    </source>
</evidence>
<dbReference type="SUPFAM" id="SSF75217">
    <property type="entry name" value="alpha/beta knot"/>
    <property type="match status" value="1"/>
</dbReference>
<reference evidence="15" key="1">
    <citation type="submission" date="2020-09" db="EMBL/GenBank/DDBJ databases">
        <title>A novel bacterium of genus Paenibacillus, isolated from South China Sea.</title>
        <authorList>
            <person name="Huang H."/>
            <person name="Mo K."/>
            <person name="Hu Y."/>
        </authorList>
    </citation>
    <scope>NUCLEOTIDE SEQUENCE</scope>
    <source>
        <strain evidence="15">IB182363</strain>
    </source>
</reference>
<dbReference type="Proteomes" id="UP000639396">
    <property type="component" value="Unassembled WGS sequence"/>
</dbReference>
<feature type="domain" description="Ribosomal RNA small subunit methyltransferase E PUA-like" evidence="14">
    <location>
        <begin position="18"/>
        <end position="63"/>
    </location>
</feature>
<dbReference type="InterPro" id="IPR006700">
    <property type="entry name" value="RsmE"/>
</dbReference>
<organism evidence="15 16">
    <name type="scientific">Paenibacillus oceani</name>
    <dbReference type="NCBI Taxonomy" id="2772510"/>
    <lineage>
        <taxon>Bacteria</taxon>
        <taxon>Bacillati</taxon>
        <taxon>Bacillota</taxon>
        <taxon>Bacilli</taxon>
        <taxon>Bacillales</taxon>
        <taxon>Paenibacillaceae</taxon>
        <taxon>Paenibacillus</taxon>
    </lineage>
</organism>
<dbReference type="Gene3D" id="3.40.1280.10">
    <property type="match status" value="1"/>
</dbReference>
<dbReference type="CDD" id="cd18084">
    <property type="entry name" value="RsmE-like"/>
    <property type="match status" value="1"/>
</dbReference>
<evidence type="ECO:0000259" key="13">
    <source>
        <dbReference type="Pfam" id="PF04452"/>
    </source>
</evidence>
<comment type="subcellular location">
    <subcellularLocation>
        <location evidence="1 12">Cytoplasm</location>
    </subcellularLocation>
</comment>
<evidence type="ECO:0000256" key="10">
    <source>
        <dbReference type="ARBA" id="ARBA00025699"/>
    </source>
</evidence>
<evidence type="ECO:0000256" key="11">
    <source>
        <dbReference type="ARBA" id="ARBA00047944"/>
    </source>
</evidence>
<dbReference type="PANTHER" id="PTHR30027:SF3">
    <property type="entry name" value="16S RRNA (URACIL(1498)-N(3))-METHYLTRANSFERASE"/>
    <property type="match status" value="1"/>
</dbReference>
<dbReference type="Pfam" id="PF20260">
    <property type="entry name" value="PUA_4"/>
    <property type="match status" value="1"/>
</dbReference>
<keyword evidence="7 12" id="KW-0489">Methyltransferase</keyword>
<dbReference type="PANTHER" id="PTHR30027">
    <property type="entry name" value="RIBOSOMAL RNA SMALL SUBUNIT METHYLTRANSFERASE E"/>
    <property type="match status" value="1"/>
</dbReference>
<dbReference type="EC" id="2.1.1.193" evidence="3 12"/>
<dbReference type="SUPFAM" id="SSF88697">
    <property type="entry name" value="PUA domain-like"/>
    <property type="match status" value="1"/>
</dbReference>
<keyword evidence="5 12" id="KW-0963">Cytoplasm</keyword>
<dbReference type="NCBIfam" id="NF008692">
    <property type="entry name" value="PRK11713.1-5"/>
    <property type="match status" value="1"/>
</dbReference>
<dbReference type="EMBL" id="JACXJA010000024">
    <property type="protein sequence ID" value="MBD2863967.1"/>
    <property type="molecule type" value="Genomic_DNA"/>
</dbReference>
<evidence type="ECO:0000256" key="1">
    <source>
        <dbReference type="ARBA" id="ARBA00004496"/>
    </source>
</evidence>
<evidence type="ECO:0000256" key="12">
    <source>
        <dbReference type="PIRNR" id="PIRNR015601"/>
    </source>
</evidence>
<evidence type="ECO:0000256" key="4">
    <source>
        <dbReference type="ARBA" id="ARBA00013673"/>
    </source>
</evidence>